<keyword evidence="6" id="KW-0408">Iron</keyword>
<comment type="function">
    <text evidence="1">Electron-transport protein of unknown function.</text>
</comment>
<keyword evidence="10" id="KW-1185">Reference proteome</keyword>
<dbReference type="GO" id="GO:0042597">
    <property type="term" value="C:periplasmic space"/>
    <property type="evidence" value="ECO:0007669"/>
    <property type="project" value="InterPro"/>
</dbReference>
<dbReference type="Gene3D" id="1.20.120.10">
    <property type="entry name" value="Cytochrome c/b562"/>
    <property type="match status" value="1"/>
</dbReference>
<keyword evidence="5 8" id="KW-0732">Signal</keyword>
<evidence type="ECO:0000256" key="8">
    <source>
        <dbReference type="SAM" id="SignalP"/>
    </source>
</evidence>
<keyword evidence="4 6" id="KW-0349">Heme</keyword>
<feature type="binding site" description="axial binding residue" evidence="6">
    <location>
        <position position="46"/>
    </location>
    <ligand>
        <name>heme b</name>
        <dbReference type="ChEBI" id="CHEBI:60344"/>
    </ligand>
    <ligandPart>
        <name>Fe</name>
        <dbReference type="ChEBI" id="CHEBI:18248"/>
    </ligandPart>
</feature>
<dbReference type="EMBL" id="QGTS01000023">
    <property type="protein sequence ID" value="PWW01017.1"/>
    <property type="molecule type" value="Genomic_DNA"/>
</dbReference>
<sequence>MFSGATCRTLYKKGEPMRKTLLALLAACSFSLVSTSVLAEDLGVDMDTLAQNYKTVMSTKDAGELKTALTNMRQAAEDAKKSTPEKLDGKASDSPEMKDYRHGLDMLVGQIDGALKLADEGKVKEAQAAAENFKQTRNTYHKKYR</sequence>
<comment type="similarity">
    <text evidence="2">Belongs to the cytochrome b562 family.</text>
</comment>
<evidence type="ECO:0000256" key="1">
    <source>
        <dbReference type="ARBA" id="ARBA00002028"/>
    </source>
</evidence>
<proteinExistence type="inferred from homology"/>
<feature type="chain" id="PRO_5016394180" description="Soluble cytochrome b562" evidence="8">
    <location>
        <begin position="40"/>
        <end position="145"/>
    </location>
</feature>
<dbReference type="SUPFAM" id="SSF47175">
    <property type="entry name" value="Cytochromes"/>
    <property type="match status" value="1"/>
</dbReference>
<dbReference type="GO" id="GO:0009055">
    <property type="term" value="F:electron transfer activity"/>
    <property type="evidence" value="ECO:0007669"/>
    <property type="project" value="InterPro"/>
</dbReference>
<evidence type="ECO:0000256" key="7">
    <source>
        <dbReference type="SAM" id="MobiDB-lite"/>
    </source>
</evidence>
<dbReference type="InterPro" id="IPR010980">
    <property type="entry name" value="Cyt_c/b562"/>
</dbReference>
<dbReference type="GO" id="GO:0005506">
    <property type="term" value="F:iron ion binding"/>
    <property type="evidence" value="ECO:0007669"/>
    <property type="project" value="InterPro"/>
</dbReference>
<dbReference type="PIRSF" id="PIRSF000029">
    <property type="entry name" value="Cytochrome_b562"/>
    <property type="match status" value="1"/>
</dbReference>
<dbReference type="NCBIfam" id="NF011632">
    <property type="entry name" value="PRK15058.1"/>
    <property type="match status" value="1"/>
</dbReference>
<dbReference type="Pfam" id="PF07361">
    <property type="entry name" value="Cytochrom_B562"/>
    <property type="match status" value="1"/>
</dbReference>
<evidence type="ECO:0000313" key="10">
    <source>
        <dbReference type="Proteomes" id="UP000246744"/>
    </source>
</evidence>
<dbReference type="GO" id="GO:0022900">
    <property type="term" value="P:electron transport chain"/>
    <property type="evidence" value="ECO:0007669"/>
    <property type="project" value="InterPro"/>
</dbReference>
<dbReference type="GO" id="GO:0020037">
    <property type="term" value="F:heme binding"/>
    <property type="evidence" value="ECO:0007669"/>
    <property type="project" value="InterPro"/>
</dbReference>
<evidence type="ECO:0000256" key="6">
    <source>
        <dbReference type="PIRSR" id="PIRSR000029-1"/>
    </source>
</evidence>
<evidence type="ECO:0000256" key="2">
    <source>
        <dbReference type="ARBA" id="ARBA00005523"/>
    </source>
</evidence>
<comment type="caution">
    <text evidence="9">The sequence shown here is derived from an EMBL/GenBank/DDBJ whole genome shotgun (WGS) entry which is preliminary data.</text>
</comment>
<dbReference type="Proteomes" id="UP000246744">
    <property type="component" value="Unassembled WGS sequence"/>
</dbReference>
<protein>
    <recommendedName>
        <fullName evidence="3">Soluble cytochrome b562</fullName>
    </recommendedName>
</protein>
<feature type="compositionally biased region" description="Basic and acidic residues" evidence="7">
    <location>
        <begin position="75"/>
        <end position="98"/>
    </location>
</feature>
<evidence type="ECO:0000256" key="4">
    <source>
        <dbReference type="ARBA" id="ARBA00022617"/>
    </source>
</evidence>
<evidence type="ECO:0000256" key="5">
    <source>
        <dbReference type="ARBA" id="ARBA00022729"/>
    </source>
</evidence>
<gene>
    <name evidence="9" type="ORF">DES37_12325</name>
</gene>
<feature type="binding site" description="axial binding residue" evidence="6">
    <location>
        <position position="141"/>
    </location>
    <ligand>
        <name>heme b</name>
        <dbReference type="ChEBI" id="CHEBI:60344"/>
    </ligand>
    <ligandPart>
        <name>Fe</name>
        <dbReference type="ChEBI" id="CHEBI:18248"/>
    </ligandPart>
</feature>
<reference evidence="9 10" key="1">
    <citation type="submission" date="2018-05" db="EMBL/GenBank/DDBJ databases">
        <title>Genomic Encyclopedia of Type Strains, Phase IV (KMG-IV): sequencing the most valuable type-strain genomes for metagenomic binning, comparative biology and taxonomic classification.</title>
        <authorList>
            <person name="Goeker M."/>
        </authorList>
    </citation>
    <scope>NUCLEOTIDE SEQUENCE [LARGE SCALE GENOMIC DNA]</scope>
    <source>
        <strain evidence="9 10">DSM 19579</strain>
    </source>
</reference>
<comment type="cofactor">
    <cofactor evidence="6">
        <name>heme b</name>
        <dbReference type="ChEBI" id="CHEBI:60344"/>
    </cofactor>
    <text evidence="6">Binds 1 heme b (iron(II)-protoporphyrin IX) group per molecule.</text>
</comment>
<evidence type="ECO:0000256" key="3">
    <source>
        <dbReference type="ARBA" id="ARBA00016003"/>
    </source>
</evidence>
<organism evidence="9 10">
    <name type="scientific">Mangrovibacter plantisponsor</name>
    <dbReference type="NCBI Taxonomy" id="451513"/>
    <lineage>
        <taxon>Bacteria</taxon>
        <taxon>Pseudomonadati</taxon>
        <taxon>Pseudomonadota</taxon>
        <taxon>Gammaproteobacteria</taxon>
        <taxon>Enterobacterales</taxon>
        <taxon>Enterobacteriaceae</taxon>
        <taxon>Mangrovibacter</taxon>
    </lineage>
</organism>
<dbReference type="AlphaFoldDB" id="A0A317PLN3"/>
<feature type="region of interest" description="Disordered" evidence="7">
    <location>
        <begin position="73"/>
        <end position="98"/>
    </location>
</feature>
<evidence type="ECO:0000313" key="9">
    <source>
        <dbReference type="EMBL" id="PWW01017.1"/>
    </source>
</evidence>
<name>A0A317PLN3_9ENTR</name>
<feature type="signal peptide" evidence="8">
    <location>
        <begin position="1"/>
        <end position="39"/>
    </location>
</feature>
<dbReference type="InterPro" id="IPR009155">
    <property type="entry name" value="Cyt_b562"/>
</dbReference>
<keyword evidence="6" id="KW-0479">Metal-binding</keyword>
<accession>A0A317PLN3</accession>